<dbReference type="AlphaFoldDB" id="A0A8H2M7S6"/>
<dbReference type="Proteomes" id="UP000377798">
    <property type="component" value="Unassembled WGS sequence"/>
</dbReference>
<dbReference type="GO" id="GO:0050518">
    <property type="term" value="F:2-C-methyl-D-erythritol 4-phosphate cytidylyltransferase activity"/>
    <property type="evidence" value="ECO:0007669"/>
    <property type="project" value="UniProtKB-UniRule"/>
</dbReference>
<dbReference type="InterPro" id="IPR034683">
    <property type="entry name" value="IspD/TarI"/>
</dbReference>
<dbReference type="UniPathway" id="UPA00056">
    <property type="reaction ID" value="UER00093"/>
</dbReference>
<dbReference type="HAMAP" id="MF_00108">
    <property type="entry name" value="IspD"/>
    <property type="match status" value="1"/>
</dbReference>
<dbReference type="GO" id="GO:0019288">
    <property type="term" value="P:isopentenyl diphosphate biosynthetic process, methylerythritol 4-phosphate pathway"/>
    <property type="evidence" value="ECO:0007669"/>
    <property type="project" value="UniProtKB-UniRule"/>
</dbReference>
<dbReference type="EMBL" id="CAACYI010000001">
    <property type="protein sequence ID" value="VFB16341.1"/>
    <property type="molecule type" value="Genomic_DNA"/>
</dbReference>
<dbReference type="PANTHER" id="PTHR32125:SF4">
    <property type="entry name" value="2-C-METHYL-D-ERYTHRITOL 4-PHOSPHATE CYTIDYLYLTRANSFERASE, CHLOROPLASTIC"/>
    <property type="match status" value="1"/>
</dbReference>
<dbReference type="EC" id="2.7.7.60" evidence="4"/>
<comment type="caution">
    <text evidence="5">The sequence shown here is derived from an EMBL/GenBank/DDBJ whole genome shotgun (WGS) entry which is preliminary data.</text>
</comment>
<name>A0A8H2M7S6_9FIRM</name>
<keyword evidence="6" id="KW-1185">Reference proteome</keyword>
<comment type="pathway">
    <text evidence="4">Isoprenoid biosynthesis; isopentenyl diphosphate biosynthesis via DXP pathway; isopentenyl diphosphate from 1-deoxy-D-xylulose 5-phosphate: step 2/6.</text>
</comment>
<accession>A0A8H2M7S6</accession>
<dbReference type="CDD" id="cd02516">
    <property type="entry name" value="CDP-ME_synthetase"/>
    <property type="match status" value="1"/>
</dbReference>
<evidence type="ECO:0000313" key="5">
    <source>
        <dbReference type="EMBL" id="VFB16341.1"/>
    </source>
</evidence>
<feature type="site" description="Transition state stabilizer" evidence="4">
    <location>
        <position position="26"/>
    </location>
</feature>
<organism evidence="5 6">
    <name type="scientific">Urinicoccus massiliensis</name>
    <dbReference type="NCBI Taxonomy" id="1723382"/>
    <lineage>
        <taxon>Bacteria</taxon>
        <taxon>Bacillati</taxon>
        <taxon>Bacillota</taxon>
        <taxon>Tissierellia</taxon>
        <taxon>Tissierellales</taxon>
        <taxon>Peptoniphilaceae</taxon>
        <taxon>Urinicoccus</taxon>
    </lineage>
</organism>
<comment type="catalytic activity">
    <reaction evidence="4">
        <text>2-C-methyl-D-erythritol 4-phosphate + CTP + H(+) = 4-CDP-2-C-methyl-D-erythritol + diphosphate</text>
        <dbReference type="Rhea" id="RHEA:13429"/>
        <dbReference type="ChEBI" id="CHEBI:15378"/>
        <dbReference type="ChEBI" id="CHEBI:33019"/>
        <dbReference type="ChEBI" id="CHEBI:37563"/>
        <dbReference type="ChEBI" id="CHEBI:57823"/>
        <dbReference type="ChEBI" id="CHEBI:58262"/>
        <dbReference type="EC" id="2.7.7.60"/>
    </reaction>
</comment>
<evidence type="ECO:0000256" key="1">
    <source>
        <dbReference type="ARBA" id="ARBA00022679"/>
    </source>
</evidence>
<proteinExistence type="inferred from homology"/>
<feature type="site" description="Positions MEP for the nucleophilic attack" evidence="4">
    <location>
        <position position="156"/>
    </location>
</feature>
<gene>
    <name evidence="4 5" type="primary">ispD</name>
    <name evidence="5" type="ORF">NCTC13150_00863</name>
</gene>
<dbReference type="FunFam" id="3.90.550.10:FF:000003">
    <property type="entry name" value="2-C-methyl-D-erythritol 4-phosphate cytidylyltransferase"/>
    <property type="match status" value="1"/>
</dbReference>
<evidence type="ECO:0000313" key="6">
    <source>
        <dbReference type="Proteomes" id="UP000377798"/>
    </source>
</evidence>
<evidence type="ECO:0000256" key="2">
    <source>
        <dbReference type="ARBA" id="ARBA00022695"/>
    </source>
</evidence>
<dbReference type="InterPro" id="IPR050088">
    <property type="entry name" value="IspD/TarI_cytidylyltransf_bact"/>
</dbReference>
<evidence type="ECO:0000256" key="4">
    <source>
        <dbReference type="HAMAP-Rule" id="MF_00108"/>
    </source>
</evidence>
<dbReference type="Pfam" id="PF01128">
    <property type="entry name" value="IspD"/>
    <property type="match status" value="1"/>
</dbReference>
<dbReference type="Gene3D" id="3.90.550.10">
    <property type="entry name" value="Spore Coat Polysaccharide Biosynthesis Protein SpsA, Chain A"/>
    <property type="match status" value="1"/>
</dbReference>
<feature type="site" description="Positions MEP for the nucleophilic attack" evidence="4">
    <location>
        <position position="212"/>
    </location>
</feature>
<keyword evidence="3 4" id="KW-0414">Isoprene biosynthesis</keyword>
<dbReference type="NCBIfam" id="TIGR00453">
    <property type="entry name" value="ispD"/>
    <property type="match status" value="1"/>
</dbReference>
<dbReference type="SUPFAM" id="SSF53448">
    <property type="entry name" value="Nucleotide-diphospho-sugar transferases"/>
    <property type="match status" value="1"/>
</dbReference>
<dbReference type="InterPro" id="IPR001228">
    <property type="entry name" value="IspD"/>
</dbReference>
<keyword evidence="1 4" id="KW-0808">Transferase</keyword>
<dbReference type="RefSeq" id="WP_131748944.1">
    <property type="nucleotide sequence ID" value="NZ_CAACYI010000001.1"/>
</dbReference>
<keyword evidence="2 4" id="KW-0548">Nucleotidyltransferase</keyword>
<feature type="site" description="Transition state stabilizer" evidence="4">
    <location>
        <position position="19"/>
    </location>
</feature>
<comment type="similarity">
    <text evidence="4">Belongs to the IspD/TarI cytidylyltransferase family. IspD subfamily.</text>
</comment>
<comment type="function">
    <text evidence="4">Catalyzes the formation of 4-diphosphocytidyl-2-C-methyl-D-erythritol from CTP and 2-C-methyl-D-erythritol 4-phosphate (MEP).</text>
</comment>
<dbReference type="InterPro" id="IPR029044">
    <property type="entry name" value="Nucleotide-diphossugar_trans"/>
</dbReference>
<evidence type="ECO:0000256" key="3">
    <source>
        <dbReference type="ARBA" id="ARBA00023229"/>
    </source>
</evidence>
<protein>
    <recommendedName>
        <fullName evidence="4">2-C-methyl-D-erythritol 4-phosphate cytidylyltransferase</fullName>
        <ecNumber evidence="4">2.7.7.60</ecNumber>
    </recommendedName>
    <alternativeName>
        <fullName evidence="4">4-diphosphocytidyl-2C-methyl-D-erythritol synthase</fullName>
    </alternativeName>
    <alternativeName>
        <fullName evidence="4">MEP cytidylyltransferase</fullName>
        <shortName evidence="4">MCT</shortName>
    </alternativeName>
</protein>
<sequence length="242" mass="26707">MLKNKKVAMLIAAAGSGSRMQLKMNKQFISLGEQSVLSRTIKQVSSSKYVDCILVIGQEQELDLIHDLLKGINIPYQLVAGGETRQDSILNGLRALDQSVDIVASHDGARPFVSVAAIDEVIAAVEDTGASVLAHPVKDTIKFSANGQYVSYTPARKLLWAVQTPQVFYRDIIESAYKQAYDEDYQGTDDCSLVEKAGYKVKIVQGEYTNIKITTPEDLLFAEILQEEPGRILKKYGYGENL</sequence>
<reference evidence="5 6" key="1">
    <citation type="submission" date="2019-02" db="EMBL/GenBank/DDBJ databases">
        <authorList>
            <consortium name="Pathogen Informatics"/>
        </authorList>
    </citation>
    <scope>NUCLEOTIDE SEQUENCE [LARGE SCALE GENOMIC DNA]</scope>
    <source>
        <strain evidence="5 6">3012STDY7089603</strain>
    </source>
</reference>
<dbReference type="PANTHER" id="PTHR32125">
    <property type="entry name" value="2-C-METHYL-D-ERYTHRITOL 4-PHOSPHATE CYTIDYLYLTRANSFERASE, CHLOROPLASTIC"/>
    <property type="match status" value="1"/>
</dbReference>